<organism evidence="1 2">
    <name type="scientific">Acyrthosiphon pisum</name>
    <name type="common">Pea aphid</name>
    <dbReference type="NCBI Taxonomy" id="7029"/>
    <lineage>
        <taxon>Eukaryota</taxon>
        <taxon>Metazoa</taxon>
        <taxon>Ecdysozoa</taxon>
        <taxon>Arthropoda</taxon>
        <taxon>Hexapoda</taxon>
        <taxon>Insecta</taxon>
        <taxon>Pterygota</taxon>
        <taxon>Neoptera</taxon>
        <taxon>Paraneoptera</taxon>
        <taxon>Hemiptera</taxon>
        <taxon>Sternorrhyncha</taxon>
        <taxon>Aphidomorpha</taxon>
        <taxon>Aphidoidea</taxon>
        <taxon>Aphididae</taxon>
        <taxon>Macrosiphini</taxon>
        <taxon>Acyrthosiphon</taxon>
    </lineage>
</organism>
<name>A0A8R2D7Q4_ACYPI</name>
<dbReference type="RefSeq" id="XP_016665157.1">
    <property type="nucleotide sequence ID" value="XM_016809668.2"/>
</dbReference>
<accession>A0A8R2D7Q4</accession>
<dbReference type="Proteomes" id="UP000007819">
    <property type="component" value="Chromosome X"/>
</dbReference>
<keyword evidence="2" id="KW-1185">Reference proteome</keyword>
<protein>
    <submittedName>
        <fullName evidence="1">Uncharacterized protein</fullName>
    </submittedName>
</protein>
<dbReference type="GeneID" id="107885904"/>
<reference evidence="1" key="2">
    <citation type="submission" date="2022-06" db="UniProtKB">
        <authorList>
            <consortium name="EnsemblMetazoa"/>
        </authorList>
    </citation>
    <scope>IDENTIFICATION</scope>
</reference>
<sequence length="167" mass="18714">MVMLCLVQSGIYSNRTIKAKGCRKMFVNFTALLIKCGRQDLLNKSIGVLAKYYHVCLNHSSKNMFSSANKSQLLPKAVPTEFEECYNVSVEKIGLDISTVDNNCLDETVFDLSVVRILPPSKENRLISVTCNIVVHTDGSNKNNNNSAYIKKYSQPQLHKKTIVKPV</sequence>
<evidence type="ECO:0000313" key="2">
    <source>
        <dbReference type="Proteomes" id="UP000007819"/>
    </source>
</evidence>
<reference evidence="2" key="1">
    <citation type="submission" date="2010-06" db="EMBL/GenBank/DDBJ databases">
        <authorList>
            <person name="Jiang H."/>
            <person name="Abraham K."/>
            <person name="Ali S."/>
            <person name="Alsbrooks S.L."/>
            <person name="Anim B.N."/>
            <person name="Anosike U.S."/>
            <person name="Attaway T."/>
            <person name="Bandaranaike D.P."/>
            <person name="Battles P.K."/>
            <person name="Bell S.N."/>
            <person name="Bell A.V."/>
            <person name="Beltran B."/>
            <person name="Bickham C."/>
            <person name="Bustamante Y."/>
            <person name="Caleb T."/>
            <person name="Canada A."/>
            <person name="Cardenas V."/>
            <person name="Carter K."/>
            <person name="Chacko J."/>
            <person name="Chandrabose M.N."/>
            <person name="Chavez D."/>
            <person name="Chavez A."/>
            <person name="Chen L."/>
            <person name="Chu H.-S."/>
            <person name="Claassen K.J."/>
            <person name="Cockrell R."/>
            <person name="Collins M."/>
            <person name="Cooper J.A."/>
            <person name="Cree A."/>
            <person name="Curry S.M."/>
            <person name="Da Y."/>
            <person name="Dao M.D."/>
            <person name="Das B."/>
            <person name="Davila M.-L."/>
            <person name="Davy-Carroll L."/>
            <person name="Denson S."/>
            <person name="Dinh H."/>
            <person name="Ebong V.E."/>
            <person name="Edwards J.R."/>
            <person name="Egan A."/>
            <person name="El-Daye J."/>
            <person name="Escobedo L."/>
            <person name="Fernandez S."/>
            <person name="Fernando P.R."/>
            <person name="Flagg N."/>
            <person name="Forbes L.D."/>
            <person name="Fowler R.G."/>
            <person name="Fu Q."/>
            <person name="Gabisi R.A."/>
            <person name="Ganer J."/>
            <person name="Garbino Pronczuk A."/>
            <person name="Garcia R.M."/>
            <person name="Garner T."/>
            <person name="Garrett T.E."/>
            <person name="Gonzalez D.A."/>
            <person name="Hamid H."/>
            <person name="Hawkins E.S."/>
            <person name="Hirani K."/>
            <person name="Hogues M.E."/>
            <person name="Hollins B."/>
            <person name="Hsiao C.-H."/>
            <person name="Jabil R."/>
            <person name="James M.L."/>
            <person name="Jhangiani S.N."/>
            <person name="Johnson B."/>
            <person name="Johnson Q."/>
            <person name="Joshi V."/>
            <person name="Kalu J.B."/>
            <person name="Kam C."/>
            <person name="Kashfia A."/>
            <person name="Keebler J."/>
            <person name="Kisamo H."/>
            <person name="Kovar C.L."/>
            <person name="Lago L.A."/>
            <person name="Lai C.-Y."/>
            <person name="Laidlaw J."/>
            <person name="Lara F."/>
            <person name="Le T.-K."/>
            <person name="Lee S.L."/>
            <person name="Legall F.H."/>
            <person name="Lemon S.J."/>
            <person name="Lewis L.R."/>
            <person name="Li B."/>
            <person name="Liu Y."/>
            <person name="Liu Y.-S."/>
            <person name="Lopez J."/>
            <person name="Lozado R.J."/>
            <person name="Lu J."/>
            <person name="Madu R.C."/>
            <person name="Maheshwari M."/>
            <person name="Maheshwari R."/>
            <person name="Malloy K."/>
            <person name="Martinez E."/>
            <person name="Mathew T."/>
            <person name="Mercado I.C."/>
            <person name="Mercado C."/>
            <person name="Meyer B."/>
            <person name="Montgomery K."/>
            <person name="Morgan M.B."/>
            <person name="Munidasa M."/>
            <person name="Nazareth L.V."/>
            <person name="Nelson J."/>
            <person name="Ng B.M."/>
            <person name="Nguyen N.B."/>
            <person name="Nguyen P.Q."/>
            <person name="Nguyen T."/>
            <person name="Obregon M."/>
            <person name="Okwuonu G.O."/>
            <person name="Onwere C.G."/>
            <person name="Orozco G."/>
            <person name="Parra A."/>
            <person name="Patel S."/>
            <person name="Patil S."/>
            <person name="Perez A."/>
            <person name="Perez Y."/>
            <person name="Pham C."/>
            <person name="Primus E.L."/>
            <person name="Pu L.-L."/>
            <person name="Puazo M."/>
            <person name="Qin X."/>
            <person name="Quiroz J.B."/>
            <person name="Reese J."/>
            <person name="Richards S."/>
            <person name="Rives C.M."/>
            <person name="Robberts R."/>
            <person name="Ruiz S.J."/>
            <person name="Ruiz M.J."/>
            <person name="Santibanez J."/>
            <person name="Schneider B.W."/>
            <person name="Sisson I."/>
            <person name="Smith M."/>
            <person name="Sodergren E."/>
            <person name="Song X.-Z."/>
            <person name="Song B.B."/>
            <person name="Summersgill H."/>
            <person name="Thelus R."/>
            <person name="Thornton R.D."/>
            <person name="Trejos Z.Y."/>
            <person name="Usmani K."/>
            <person name="Vattathil S."/>
            <person name="Villasana D."/>
            <person name="Walker D.L."/>
            <person name="Wang S."/>
            <person name="Wang K."/>
            <person name="White C.S."/>
            <person name="Williams A.C."/>
            <person name="Williamson J."/>
            <person name="Wilson K."/>
            <person name="Woghiren I.O."/>
            <person name="Woodworth J.R."/>
            <person name="Worley K.C."/>
            <person name="Wright R.A."/>
            <person name="Wu W."/>
            <person name="Young L."/>
            <person name="Zhang L."/>
            <person name="Zhang J."/>
            <person name="Zhu Y."/>
            <person name="Muzny D.M."/>
            <person name="Weinstock G."/>
            <person name="Gibbs R.A."/>
        </authorList>
    </citation>
    <scope>NUCLEOTIDE SEQUENCE [LARGE SCALE GENOMIC DNA]</scope>
    <source>
        <strain evidence="2">LSR1</strain>
    </source>
</reference>
<dbReference type="KEGG" id="api:107885904"/>
<dbReference type="OrthoDB" id="8948150at2759"/>
<dbReference type="EnsemblMetazoa" id="XM_016809668.2">
    <property type="protein sequence ID" value="XP_016665157.1"/>
    <property type="gene ID" value="LOC107885904"/>
</dbReference>
<evidence type="ECO:0000313" key="1">
    <source>
        <dbReference type="EnsemblMetazoa" id="XP_016665157.1"/>
    </source>
</evidence>
<dbReference type="AlphaFoldDB" id="A0A8R2D7Q4"/>
<proteinExistence type="predicted"/>